<proteinExistence type="predicted"/>
<accession>A0A9D9NJJ8</accession>
<dbReference type="AlphaFoldDB" id="A0A9D9NJJ8"/>
<dbReference type="EMBL" id="JADIMC010000024">
    <property type="protein sequence ID" value="MBO8475760.1"/>
    <property type="molecule type" value="Genomic_DNA"/>
</dbReference>
<gene>
    <name evidence="1" type="ORF">IAB88_02060</name>
</gene>
<evidence type="ECO:0000313" key="1">
    <source>
        <dbReference type="EMBL" id="MBO8475760.1"/>
    </source>
</evidence>
<reference evidence="1" key="1">
    <citation type="submission" date="2020-10" db="EMBL/GenBank/DDBJ databases">
        <authorList>
            <person name="Gilroy R."/>
        </authorList>
    </citation>
    <scope>NUCLEOTIDE SEQUENCE</scope>
    <source>
        <strain evidence="1">6919</strain>
    </source>
</reference>
<dbReference type="Proteomes" id="UP000823598">
    <property type="component" value="Unassembled WGS sequence"/>
</dbReference>
<dbReference type="InterPro" id="IPR011990">
    <property type="entry name" value="TPR-like_helical_dom_sf"/>
</dbReference>
<organism evidence="1 2">
    <name type="scientific">Candidatus Limisoma faecipullorum</name>
    <dbReference type="NCBI Taxonomy" id="2840854"/>
    <lineage>
        <taxon>Bacteria</taxon>
        <taxon>Pseudomonadati</taxon>
        <taxon>Bacteroidota</taxon>
        <taxon>Bacteroidia</taxon>
        <taxon>Bacteroidales</taxon>
        <taxon>Candidatus Limisoma</taxon>
    </lineage>
</organism>
<reference evidence="1" key="2">
    <citation type="journal article" date="2021" name="PeerJ">
        <title>Extensive microbial diversity within the chicken gut microbiome revealed by metagenomics and culture.</title>
        <authorList>
            <person name="Gilroy R."/>
            <person name="Ravi A."/>
            <person name="Getino M."/>
            <person name="Pursley I."/>
            <person name="Horton D.L."/>
            <person name="Alikhan N.F."/>
            <person name="Baker D."/>
            <person name="Gharbi K."/>
            <person name="Hall N."/>
            <person name="Watson M."/>
            <person name="Adriaenssens E.M."/>
            <person name="Foster-Nyarko E."/>
            <person name="Jarju S."/>
            <person name="Secka A."/>
            <person name="Antonio M."/>
            <person name="Oren A."/>
            <person name="Chaudhuri R.R."/>
            <person name="La Ragione R."/>
            <person name="Hildebrand F."/>
            <person name="Pallen M.J."/>
        </authorList>
    </citation>
    <scope>NUCLEOTIDE SEQUENCE</scope>
    <source>
        <strain evidence="1">6919</strain>
    </source>
</reference>
<dbReference type="Gene3D" id="1.25.40.10">
    <property type="entry name" value="Tetratricopeptide repeat domain"/>
    <property type="match status" value="1"/>
</dbReference>
<comment type="caution">
    <text evidence="1">The sequence shown here is derived from an EMBL/GenBank/DDBJ whole genome shotgun (WGS) entry which is preliminary data.</text>
</comment>
<evidence type="ECO:0000313" key="2">
    <source>
        <dbReference type="Proteomes" id="UP000823598"/>
    </source>
</evidence>
<protein>
    <submittedName>
        <fullName evidence="1">Tetratricopeptide repeat protein</fullName>
    </submittedName>
</protein>
<dbReference type="SUPFAM" id="SSF48452">
    <property type="entry name" value="TPR-like"/>
    <property type="match status" value="1"/>
</dbReference>
<sequence length="318" mass="35707">MRQIPFRLAILPPRAEAGDASMTPADDNQLERARCRIIGLVKEGHTDKALELYRELAFSIENDGRIFDLATVASVYQIGAWLNVGAACYTSAMDCVVKALEHIASLPKKDVPTLDMTAALLYDYALACYAINSRSKAEKSIEKCLSIYRRLIEDGHTEYFENIVIASSVITDIFRSRIRTLYVLDLLQKAVDSHKGEIGGVLADCIDALSDSIVTEAATLFAIGRYRTAVRYLTKALRLNRRVAGGFDGRCLTVSIRLAEALMHIPARKETGIRLLAFARKYAEEHNLERQLDEIARIERNEEQIQFNLLSFLKNIYT</sequence>
<name>A0A9D9NJJ8_9BACT</name>